<dbReference type="EMBL" id="ASSM01000016">
    <property type="protein sequence ID" value="EOR97544.1"/>
    <property type="molecule type" value="Genomic_DNA"/>
</dbReference>
<evidence type="ECO:0000313" key="13">
    <source>
        <dbReference type="EMBL" id="EOS03442.1"/>
    </source>
</evidence>
<keyword evidence="2" id="KW-0808">Transferase</keyword>
<evidence type="ECO:0000256" key="6">
    <source>
        <dbReference type="ARBA" id="ARBA00022918"/>
    </source>
</evidence>
<evidence type="ECO:0000313" key="14">
    <source>
        <dbReference type="Proteomes" id="UP000014207"/>
    </source>
</evidence>
<dbReference type="Pfam" id="PF08388">
    <property type="entry name" value="GIIM"/>
    <property type="match status" value="1"/>
</dbReference>
<evidence type="ECO:0000313" key="12">
    <source>
        <dbReference type="EMBL" id="EOS01825.1"/>
    </source>
</evidence>
<dbReference type="InterPro" id="IPR051083">
    <property type="entry name" value="GrpII_Intron_Splice-Mob/Def"/>
</dbReference>
<evidence type="ECO:0000256" key="2">
    <source>
        <dbReference type="ARBA" id="ARBA00022679"/>
    </source>
</evidence>
<dbReference type="CDD" id="cd01651">
    <property type="entry name" value="RT_G2_intron"/>
    <property type="match status" value="1"/>
</dbReference>
<evidence type="ECO:0000256" key="5">
    <source>
        <dbReference type="ARBA" id="ARBA00022842"/>
    </source>
</evidence>
<dbReference type="InterPro" id="IPR000477">
    <property type="entry name" value="RT_dom"/>
</dbReference>
<dbReference type="InterPro" id="IPR030931">
    <property type="entry name" value="Group_II_RT_mat"/>
</dbReference>
<dbReference type="PATRIC" id="fig|1235785.3.peg.428"/>
<evidence type="ECO:0000256" key="3">
    <source>
        <dbReference type="ARBA" id="ARBA00022695"/>
    </source>
</evidence>
<dbReference type="GO" id="GO:0003964">
    <property type="term" value="F:RNA-directed DNA polymerase activity"/>
    <property type="evidence" value="ECO:0007669"/>
    <property type="project" value="UniProtKB-KW"/>
</dbReference>
<organism evidence="13 14">
    <name type="scientific">Bacteroides thetaiotaomicron dnLKV9</name>
    <dbReference type="NCBI Taxonomy" id="1235785"/>
    <lineage>
        <taxon>Bacteria</taxon>
        <taxon>Pseudomonadati</taxon>
        <taxon>Bacteroidota</taxon>
        <taxon>Bacteroidia</taxon>
        <taxon>Bacteroidales</taxon>
        <taxon>Bacteroidaceae</taxon>
        <taxon>Bacteroides</taxon>
    </lineage>
</organism>
<accession>R9HHF2</accession>
<keyword evidence="3" id="KW-0548">Nucleotidyltransferase</keyword>
<dbReference type="GO" id="GO:0051607">
    <property type="term" value="P:defense response to virus"/>
    <property type="evidence" value="ECO:0007669"/>
    <property type="project" value="UniProtKB-KW"/>
</dbReference>
<dbReference type="Proteomes" id="UP000014207">
    <property type="component" value="Unassembled WGS sequence"/>
</dbReference>
<keyword evidence="4" id="KW-0479">Metal-binding</keyword>
<evidence type="ECO:0000256" key="8">
    <source>
        <dbReference type="ARBA" id="ARBA00034120"/>
    </source>
</evidence>
<keyword evidence="5" id="KW-0460">Magnesium</keyword>
<sequence length="463" mass="53167">MQKTLVSTGSLECRRTESVHGGGVQTFMKINENVLVQEHLTQDGLLEHILSPSNLNLAYKRVRSNKGACGVDGMDTTGLLSYLRYHKDSLVASIQSGNYSPNPVRRVEIPKDNGQKRQLGIPTVVDRVIQQAIAQVLSPIYEREFHPDSFGFRPGLGAHKALKKCQYYIDLGYEYAVDLDLEQFFDTVNHSKLIEILSRKIKDGRVVSLIHKYLRAGVMVSHRYSSSTQGVPQGGPLSPLLSNIMLNELDVELERRGHPFVRYADDLLILCKSQRSSERTLEHITPFIENKLFLKVNRNKTKTSLVRNIKFLGYSFYFRKGHVLLCVHPKSVAKLKDKLRIITQRRCMGGYKAVKQRLKQCITGWLNYFCMASMNGLTQRMDKWLKRRIRMMIWKQWKRVRTKYRNLTHLGINPGKVYGIANSRQGLYHMANHPIVKMALTNERLRKAGYSFLSDYYSKGSAR</sequence>
<evidence type="ECO:0000256" key="1">
    <source>
        <dbReference type="ARBA" id="ARBA00012493"/>
    </source>
</evidence>
<keyword evidence="7" id="KW-0051">Antiviral defense</keyword>
<dbReference type="GO" id="GO:0003723">
    <property type="term" value="F:RNA binding"/>
    <property type="evidence" value="ECO:0007669"/>
    <property type="project" value="InterPro"/>
</dbReference>
<proteinExistence type="inferred from homology"/>
<dbReference type="HOGENOM" id="CLU_013584_2_1_10"/>
<comment type="catalytic activity">
    <reaction evidence="9">
        <text>DNA(n) + a 2'-deoxyribonucleoside 5'-triphosphate = DNA(n+1) + diphosphate</text>
        <dbReference type="Rhea" id="RHEA:22508"/>
        <dbReference type="Rhea" id="RHEA-COMP:17339"/>
        <dbReference type="Rhea" id="RHEA-COMP:17340"/>
        <dbReference type="ChEBI" id="CHEBI:33019"/>
        <dbReference type="ChEBI" id="CHEBI:61560"/>
        <dbReference type="ChEBI" id="CHEBI:173112"/>
        <dbReference type="EC" id="2.7.7.49"/>
    </reaction>
</comment>
<dbReference type="AlphaFoldDB" id="R9HHF2"/>
<dbReference type="PRINTS" id="PR00866">
    <property type="entry name" value="RNADNAPOLMS"/>
</dbReference>
<dbReference type="InterPro" id="IPR000123">
    <property type="entry name" value="Reverse_transcriptase_msDNA"/>
</dbReference>
<dbReference type="PANTHER" id="PTHR34047:SF8">
    <property type="entry name" value="PROTEIN YKFC"/>
    <property type="match status" value="1"/>
</dbReference>
<dbReference type="EMBL" id="ASSM01000006">
    <property type="protein sequence ID" value="EOS01825.1"/>
    <property type="molecule type" value="Genomic_DNA"/>
</dbReference>
<dbReference type="SUPFAM" id="SSF56672">
    <property type="entry name" value="DNA/RNA polymerases"/>
    <property type="match status" value="1"/>
</dbReference>
<dbReference type="PANTHER" id="PTHR34047">
    <property type="entry name" value="NUCLEAR INTRON MATURASE 1, MITOCHONDRIAL-RELATED"/>
    <property type="match status" value="1"/>
</dbReference>
<evidence type="ECO:0000259" key="10">
    <source>
        <dbReference type="PROSITE" id="PS50878"/>
    </source>
</evidence>
<dbReference type="EC" id="2.7.7.49" evidence="1"/>
<dbReference type="NCBIfam" id="TIGR04416">
    <property type="entry name" value="group_II_RT_mat"/>
    <property type="match status" value="1"/>
</dbReference>
<dbReference type="InterPro" id="IPR013597">
    <property type="entry name" value="Mat_intron_G2"/>
</dbReference>
<dbReference type="PROSITE" id="PS50878">
    <property type="entry name" value="RT_POL"/>
    <property type="match status" value="1"/>
</dbReference>
<gene>
    <name evidence="13" type="ORF">C799_00424</name>
    <name evidence="12" type="ORF">C799_00932</name>
    <name evidence="11" type="ORF">C799_04379</name>
</gene>
<feature type="domain" description="Reverse transcriptase" evidence="10">
    <location>
        <begin position="88"/>
        <end position="316"/>
    </location>
</feature>
<reference evidence="13 14" key="1">
    <citation type="submission" date="2013-04" db="EMBL/GenBank/DDBJ databases">
        <title>The Genome Sequence of Bacteroides thetaiotaomicron dnLKV9.</title>
        <authorList>
            <consortium name="The Broad Institute Genomics Platform"/>
            <consortium name="The Broad Institute Genome Sequencing Center for Infectious Disease"/>
            <person name="Earl A."/>
            <person name="Xavier R."/>
            <person name="Kuhn K."/>
            <person name="Stappenbeck T."/>
            <person name="Walker B."/>
            <person name="Young S."/>
            <person name="Zeng Q."/>
            <person name="Gargeya S."/>
            <person name="Fitzgerald M."/>
            <person name="Haas B."/>
            <person name="Abouelleil A."/>
            <person name="Allen A.W."/>
            <person name="Alvarado L."/>
            <person name="Arachchi H.M."/>
            <person name="Berlin A.M."/>
            <person name="Chapman S.B."/>
            <person name="Gainer-Dewar J."/>
            <person name="Goldberg J."/>
            <person name="Griggs A."/>
            <person name="Gujja S."/>
            <person name="Hansen M."/>
            <person name="Howarth C."/>
            <person name="Imamovic A."/>
            <person name="Ireland A."/>
            <person name="Larimer J."/>
            <person name="McCowan C."/>
            <person name="Murphy C."/>
            <person name="Pearson M."/>
            <person name="Poon T.W."/>
            <person name="Priest M."/>
            <person name="Roberts A."/>
            <person name="Saif S."/>
            <person name="Shea T."/>
            <person name="Sisk P."/>
            <person name="Sykes S."/>
            <person name="Wortman J."/>
            <person name="Nusbaum C."/>
            <person name="Birren B."/>
        </authorList>
    </citation>
    <scope>NUCLEOTIDE SEQUENCE [LARGE SCALE GENOMIC DNA]</scope>
    <source>
        <strain evidence="13">DnLKV9</strain>
        <strain evidence="14">dnLKV9</strain>
    </source>
</reference>
<dbReference type="EMBL" id="ASSM01000003">
    <property type="protein sequence ID" value="EOS03442.1"/>
    <property type="molecule type" value="Genomic_DNA"/>
</dbReference>
<comment type="caution">
    <text evidence="13">The sequence shown here is derived from an EMBL/GenBank/DDBJ whole genome shotgun (WGS) entry which is preliminary data.</text>
</comment>
<evidence type="ECO:0000256" key="4">
    <source>
        <dbReference type="ARBA" id="ARBA00022723"/>
    </source>
</evidence>
<dbReference type="Pfam" id="PF00078">
    <property type="entry name" value="RVT_1"/>
    <property type="match status" value="1"/>
</dbReference>
<comment type="similarity">
    <text evidence="8">Belongs to the bacterial reverse transcriptase family.</text>
</comment>
<dbReference type="InterPro" id="IPR043502">
    <property type="entry name" value="DNA/RNA_pol_sf"/>
</dbReference>
<evidence type="ECO:0000313" key="11">
    <source>
        <dbReference type="EMBL" id="EOR97544.1"/>
    </source>
</evidence>
<keyword evidence="6" id="KW-0695">RNA-directed DNA polymerase</keyword>
<evidence type="ECO:0000256" key="9">
    <source>
        <dbReference type="ARBA" id="ARBA00048173"/>
    </source>
</evidence>
<protein>
    <recommendedName>
        <fullName evidence="1">RNA-directed DNA polymerase</fullName>
        <ecNumber evidence="1">2.7.7.49</ecNumber>
    </recommendedName>
</protein>
<name>R9HHF2_BACT4</name>
<evidence type="ECO:0000256" key="7">
    <source>
        <dbReference type="ARBA" id="ARBA00023118"/>
    </source>
</evidence>
<dbReference type="GO" id="GO:0046872">
    <property type="term" value="F:metal ion binding"/>
    <property type="evidence" value="ECO:0007669"/>
    <property type="project" value="UniProtKB-KW"/>
</dbReference>